<evidence type="ECO:0000256" key="1">
    <source>
        <dbReference type="SAM" id="MobiDB-lite"/>
    </source>
</evidence>
<feature type="compositionally biased region" description="Basic residues" evidence="1">
    <location>
        <begin position="59"/>
        <end position="73"/>
    </location>
</feature>
<protein>
    <submittedName>
        <fullName evidence="2">Flagellar hook-associated protein FlgK</fullName>
    </submittedName>
</protein>
<feature type="compositionally biased region" description="Basic and acidic residues" evidence="1">
    <location>
        <begin position="293"/>
        <end position="326"/>
    </location>
</feature>
<feature type="compositionally biased region" description="Basic residues" evidence="1">
    <location>
        <begin position="233"/>
        <end position="254"/>
    </location>
</feature>
<sequence length="438" mass="50771">EHDLELRRPPDRHARPARAAARPGRHVAQHRQREHRRLLAAGGGPRRRRSAADRLGRALQRRRRLHRPGRRGRGVPAHAQQLPRPAVPRPADGARRTRDDGGFAGQHRGRAQRARRGRHQRAARPVLDRMVGRRQLPRVVARAPGARDARREPRLGRPPARRAPERRRRRRERRVRADHRPGGPDQHRRRRDPAAQHRDRALGPGRPHAERPARPPRRPARRALPVRPGLDHRPRHRRHPRRVRRRRAAARRRHQPPELAAAAHDPGRQARRAHRPRPEDGRLPVAAQPGRDLAADERQRDPRCPALLHRDARQRGEHAHGHDPRLGRPRRQPRHQGLERHRPADRRAARRERRLELRRPDRPHRRRRRVGQPSVHDRQGPRGQRGDASPGGRRRGHGRGGREHDQVPARLPGVVARHEHGRRDARPAHQPHRPGGSL</sequence>
<feature type="compositionally biased region" description="Basic residues" evidence="1">
    <location>
        <begin position="107"/>
        <end position="122"/>
    </location>
</feature>
<feature type="compositionally biased region" description="Basic and acidic residues" evidence="1">
    <location>
        <begin position="178"/>
        <end position="213"/>
    </location>
</feature>
<keyword evidence="2" id="KW-0282">Flagellum</keyword>
<feature type="compositionally biased region" description="Basic residues" evidence="1">
    <location>
        <begin position="361"/>
        <end position="370"/>
    </location>
</feature>
<evidence type="ECO:0000313" key="2">
    <source>
        <dbReference type="EMBL" id="CAA9488613.1"/>
    </source>
</evidence>
<feature type="compositionally biased region" description="Basic and acidic residues" evidence="1">
    <location>
        <begin position="416"/>
        <end position="427"/>
    </location>
</feature>
<feature type="non-terminal residue" evidence="2">
    <location>
        <position position="438"/>
    </location>
</feature>
<feature type="compositionally biased region" description="Basic and acidic residues" evidence="1">
    <location>
        <begin position="336"/>
        <end position="360"/>
    </location>
</feature>
<feature type="compositionally biased region" description="Basic residues" evidence="1">
    <location>
        <begin position="23"/>
        <end position="38"/>
    </location>
</feature>
<feature type="compositionally biased region" description="Basic and acidic residues" evidence="1">
    <location>
        <begin position="92"/>
        <end position="101"/>
    </location>
</feature>
<feature type="compositionally biased region" description="Basic residues" evidence="1">
    <location>
        <begin position="164"/>
        <end position="177"/>
    </location>
</feature>
<gene>
    <name evidence="2" type="ORF">AVDCRST_MAG85-1096</name>
</gene>
<feature type="region of interest" description="Disordered" evidence="1">
    <location>
        <begin position="1"/>
        <end position="438"/>
    </location>
</feature>
<reference evidence="2" key="1">
    <citation type="submission" date="2020-02" db="EMBL/GenBank/DDBJ databases">
        <authorList>
            <person name="Meier V. D."/>
        </authorList>
    </citation>
    <scope>NUCLEOTIDE SEQUENCE</scope>
    <source>
        <strain evidence="2">AVDCRST_MAG85</strain>
    </source>
</reference>
<keyword evidence="2" id="KW-0966">Cell projection</keyword>
<keyword evidence="2" id="KW-0969">Cilium</keyword>
<feature type="compositionally biased region" description="Basic and acidic residues" evidence="1">
    <location>
        <begin position="1"/>
        <end position="14"/>
    </location>
</feature>
<feature type="non-terminal residue" evidence="2">
    <location>
        <position position="1"/>
    </location>
</feature>
<organism evidence="2">
    <name type="scientific">uncultured Solirubrobacteraceae bacterium</name>
    <dbReference type="NCBI Taxonomy" id="1162706"/>
    <lineage>
        <taxon>Bacteria</taxon>
        <taxon>Bacillati</taxon>
        <taxon>Actinomycetota</taxon>
        <taxon>Thermoleophilia</taxon>
        <taxon>Solirubrobacterales</taxon>
        <taxon>Solirubrobacteraceae</taxon>
        <taxon>environmental samples</taxon>
    </lineage>
</organism>
<dbReference type="AlphaFoldDB" id="A0A6J4SAE2"/>
<name>A0A6J4SAE2_9ACTN</name>
<proteinExistence type="predicted"/>
<accession>A0A6J4SAE2</accession>
<feature type="compositionally biased region" description="Basic and acidic residues" evidence="1">
    <location>
        <begin position="145"/>
        <end position="155"/>
    </location>
</feature>
<dbReference type="EMBL" id="CADCVT010000121">
    <property type="protein sequence ID" value="CAA9488613.1"/>
    <property type="molecule type" value="Genomic_DNA"/>
</dbReference>